<protein>
    <submittedName>
        <fullName evidence="2">Uncharacterized protein</fullName>
    </submittedName>
</protein>
<evidence type="ECO:0000256" key="1">
    <source>
        <dbReference type="SAM" id="MobiDB-lite"/>
    </source>
</evidence>
<reference evidence="2 3" key="1">
    <citation type="journal article" date="2018" name="Sci. Rep.">
        <title>Genome sequence of the cauliflower mushroom Sparassis crispa (Hanabiratake) and its association with beneficial usage.</title>
        <authorList>
            <person name="Kiyama R."/>
            <person name="Furutani Y."/>
            <person name="Kawaguchi K."/>
            <person name="Nakanishi T."/>
        </authorList>
    </citation>
    <scope>NUCLEOTIDE SEQUENCE [LARGE SCALE GENOMIC DNA]</scope>
</reference>
<feature type="compositionally biased region" description="Basic and acidic residues" evidence="1">
    <location>
        <begin position="126"/>
        <end position="149"/>
    </location>
</feature>
<keyword evidence="3" id="KW-1185">Reference proteome</keyword>
<comment type="caution">
    <text evidence="2">The sequence shown here is derived from an EMBL/GenBank/DDBJ whole genome shotgun (WGS) entry which is preliminary data.</text>
</comment>
<evidence type="ECO:0000313" key="3">
    <source>
        <dbReference type="Proteomes" id="UP000287166"/>
    </source>
</evidence>
<evidence type="ECO:0000313" key="2">
    <source>
        <dbReference type="EMBL" id="GBE77235.1"/>
    </source>
</evidence>
<gene>
    <name evidence="2" type="ORF">SCP_0101080</name>
</gene>
<feature type="region of interest" description="Disordered" evidence="1">
    <location>
        <begin position="81"/>
        <end position="248"/>
    </location>
</feature>
<proteinExistence type="predicted"/>
<dbReference type="AlphaFoldDB" id="A0A401G4Z1"/>
<feature type="compositionally biased region" description="Basic residues" evidence="1">
    <location>
        <begin position="93"/>
        <end position="113"/>
    </location>
</feature>
<dbReference type="GeneID" id="38774152"/>
<name>A0A401G4Z1_9APHY</name>
<sequence>MPGVCNICHEYHADLVYHRRFHQNKCKIKIPGASASQDIYRNEQSKCFHCPACNASYRVAPVIQAHVRKTCKAFFRLEASDNEDDSDSSYNPYRRKRAKNERRGHHPKHKRRGVALAQHVPVVTTPDHEMADEERNGAKARTDEMHENSRMGPAAHFDAPNEESLRDAEQASAPHQAFLPSPELTERGRSPKVSPVPSLQWPESRDDNLNDLPPSLAYRPSSRVVDVSDREQPNSSLPLGAPPKSPAMAKQRLELPRNLAASPRISGIVEHNRREGTTSRPDRCENLPQRDEVSAISSFLAKLTRNLANELSLAFEAFGCKTAEDLDALCLMDPVDDWAVLRDYLAQDHKVELLRWLIIKTGLEARRASLPSQFPPVPSDTGITGANDAVSMWLGGLKRPLCQHISLFHKCGLRDLADLDVLCMLEEHWDAVKDEMSRNSLSMLEWLVVKDGLKTRLSSMQSRAQ</sequence>
<dbReference type="Proteomes" id="UP000287166">
    <property type="component" value="Unassembled WGS sequence"/>
</dbReference>
<dbReference type="InParanoid" id="A0A401G4Z1"/>
<organism evidence="2 3">
    <name type="scientific">Sparassis crispa</name>
    <dbReference type="NCBI Taxonomy" id="139825"/>
    <lineage>
        <taxon>Eukaryota</taxon>
        <taxon>Fungi</taxon>
        <taxon>Dikarya</taxon>
        <taxon>Basidiomycota</taxon>
        <taxon>Agaricomycotina</taxon>
        <taxon>Agaricomycetes</taxon>
        <taxon>Polyporales</taxon>
        <taxon>Sparassidaceae</taxon>
        <taxon>Sparassis</taxon>
    </lineage>
</organism>
<accession>A0A401G4Z1</accession>
<dbReference type="RefSeq" id="XP_027608148.1">
    <property type="nucleotide sequence ID" value="XM_027752347.1"/>
</dbReference>
<dbReference type="EMBL" id="BFAD01000001">
    <property type="protein sequence ID" value="GBE77235.1"/>
    <property type="molecule type" value="Genomic_DNA"/>
</dbReference>
<dbReference type="OrthoDB" id="2804480at2759"/>